<gene>
    <name evidence="1" type="ORF">NQ314_015344</name>
</gene>
<name>A0AAV8WYY9_9CUCU</name>
<accession>A0AAV8WYY9</accession>
<dbReference type="EMBL" id="JANEYF010004261">
    <property type="protein sequence ID" value="KAJ8931697.1"/>
    <property type="molecule type" value="Genomic_DNA"/>
</dbReference>
<evidence type="ECO:0000313" key="2">
    <source>
        <dbReference type="Proteomes" id="UP001162156"/>
    </source>
</evidence>
<protein>
    <recommendedName>
        <fullName evidence="3">DUF4371 domain-containing protein</fullName>
    </recommendedName>
</protein>
<dbReference type="PANTHER" id="PTHR45749:SF23">
    <property type="entry name" value="ZINC FINGER MYM-TYPE PROTEIN 1-LIKE"/>
    <property type="match status" value="1"/>
</dbReference>
<reference evidence="1" key="1">
    <citation type="journal article" date="2023" name="Insect Mol. Biol.">
        <title>Genome sequencing provides insights into the evolution of gene families encoding plant cell wall-degrading enzymes in longhorned beetles.</title>
        <authorList>
            <person name="Shin N.R."/>
            <person name="Okamura Y."/>
            <person name="Kirsch R."/>
            <person name="Pauchet Y."/>
        </authorList>
    </citation>
    <scope>NUCLEOTIDE SEQUENCE</scope>
    <source>
        <strain evidence="1">RBIC_L_NR</strain>
    </source>
</reference>
<keyword evidence="2" id="KW-1185">Reference proteome</keyword>
<proteinExistence type="predicted"/>
<dbReference type="Proteomes" id="UP001162156">
    <property type="component" value="Unassembled WGS sequence"/>
</dbReference>
<sequence length="189" mass="21693">MISRLNFYERAKSIKDSLFTTGFNDWKNGNSAVGSHENFLVHTTCLMELRKKRKYQNACKLRYSPAVGRREGLLEECLIKVAATIKLLTVRGLPLRGSDEQIGLIRNCNFLVILELRAKFDPFLNEHLKRSKNIRSGGTSYFSKRICDEFIEVMAQKLKTEILETIRAAKYFSISVDSTPDLAHIDLHH</sequence>
<organism evidence="1 2">
    <name type="scientific">Rhamnusium bicolor</name>
    <dbReference type="NCBI Taxonomy" id="1586634"/>
    <lineage>
        <taxon>Eukaryota</taxon>
        <taxon>Metazoa</taxon>
        <taxon>Ecdysozoa</taxon>
        <taxon>Arthropoda</taxon>
        <taxon>Hexapoda</taxon>
        <taxon>Insecta</taxon>
        <taxon>Pterygota</taxon>
        <taxon>Neoptera</taxon>
        <taxon>Endopterygota</taxon>
        <taxon>Coleoptera</taxon>
        <taxon>Polyphaga</taxon>
        <taxon>Cucujiformia</taxon>
        <taxon>Chrysomeloidea</taxon>
        <taxon>Cerambycidae</taxon>
        <taxon>Lepturinae</taxon>
        <taxon>Rhagiini</taxon>
        <taxon>Rhamnusium</taxon>
    </lineage>
</organism>
<comment type="caution">
    <text evidence="1">The sequence shown here is derived from an EMBL/GenBank/DDBJ whole genome shotgun (WGS) entry which is preliminary data.</text>
</comment>
<evidence type="ECO:0000313" key="1">
    <source>
        <dbReference type="EMBL" id="KAJ8931697.1"/>
    </source>
</evidence>
<dbReference type="PANTHER" id="PTHR45749">
    <property type="match status" value="1"/>
</dbReference>
<dbReference type="AlphaFoldDB" id="A0AAV8WYY9"/>
<evidence type="ECO:0008006" key="3">
    <source>
        <dbReference type="Google" id="ProtNLM"/>
    </source>
</evidence>